<evidence type="ECO:0000256" key="10">
    <source>
        <dbReference type="ARBA" id="ARBA00023098"/>
    </source>
</evidence>
<dbReference type="PANTHER" id="PTHR23118">
    <property type="entry name" value="ATP-CITRATE SYNTHASE"/>
    <property type="match status" value="1"/>
</dbReference>
<dbReference type="InterPro" id="IPR005811">
    <property type="entry name" value="SUCC_ACL_C"/>
</dbReference>
<dbReference type="PANTHER" id="PTHR23118:SF42">
    <property type="entry name" value="ATP-CITRATE SYNTHASE"/>
    <property type="match status" value="1"/>
</dbReference>
<sequence>MKQLFSTDTQAIFYNEHPLPIQRMLDYDWLCNREKPSIAAIVNPNRSGMHKTFFGSAEILIPVYTTITEAAAAHPDADVMVSFASMRSAYATSLEAIMTKSIRTVAITAEGMPENQTRDLIRASAENDTWLIGPATVGGIKPGAFRIGNTAGSIESIIEARLYRPGSVGVVTISGGMSLEIYHIVAQQTDGVYEGIAIGGDTWPGSTLLDNILRLEADQGVKMHVVLGEIGGTAEYEIAKALKDGRIKKPLVIWVTGTVARQFATEVQFGHAGAKSGADDESAQAKNKALKDAGAYVPASFNDLGKLIGKVFSEHVSAKRNYREPADNGYRLPPLEFADALKQNKVRRPTSIVSSVSDDRGEEPTYNKKEISTFLNKPFGHLLNQLWFQGRFQKPARIFWNTPLKSWPTTVLRLQPHITQSSLHAQVKIWLTRLQPGCLPSAPDMAVPLTGLPDGHLNQWQPGFPHAILYYR</sequence>
<accession>A0A136LW37</accession>
<dbReference type="Pfam" id="PF00549">
    <property type="entry name" value="Ligase_CoA"/>
    <property type="match status" value="1"/>
</dbReference>
<evidence type="ECO:0000259" key="11">
    <source>
        <dbReference type="Pfam" id="PF00549"/>
    </source>
</evidence>
<keyword evidence="10" id="KW-0443">Lipid metabolism</keyword>
<keyword evidence="12" id="KW-0436">Ligase</keyword>
<evidence type="ECO:0000256" key="2">
    <source>
        <dbReference type="ARBA" id="ARBA00012639"/>
    </source>
</evidence>
<organism evidence="12 13">
    <name type="scientific">candidate division WS6 bacterium OLB20</name>
    <dbReference type="NCBI Taxonomy" id="1617426"/>
    <lineage>
        <taxon>Bacteria</taxon>
        <taxon>Candidatus Dojkabacteria</taxon>
    </lineage>
</organism>
<dbReference type="SUPFAM" id="SSF52210">
    <property type="entry name" value="Succinyl-CoA synthetase domains"/>
    <property type="match status" value="1"/>
</dbReference>
<keyword evidence="8" id="KW-0067">ATP-binding</keyword>
<dbReference type="GO" id="GO:0003878">
    <property type="term" value="F:ATP citrate synthase activity"/>
    <property type="evidence" value="ECO:0007669"/>
    <property type="project" value="UniProtKB-EC"/>
</dbReference>
<keyword evidence="4" id="KW-0444">Lipid biosynthesis</keyword>
<proteinExistence type="predicted"/>
<feature type="domain" description="ATP-citrate synthase/succinyl-CoA ligase C-terminal" evidence="11">
    <location>
        <begin position="173"/>
        <end position="295"/>
    </location>
</feature>
<keyword evidence="5" id="KW-0808">Transferase</keyword>
<evidence type="ECO:0000256" key="3">
    <source>
        <dbReference type="ARBA" id="ARBA00022490"/>
    </source>
</evidence>
<protein>
    <recommendedName>
        <fullName evidence="2">ATP citrate synthase</fullName>
        <ecNumber evidence="2">2.3.3.8</ecNumber>
    </recommendedName>
</protein>
<name>A0A136LW37_9BACT</name>
<gene>
    <name evidence="12" type="primary">sucD_2</name>
    <name evidence="12" type="ORF">TR69_WS6001001455</name>
</gene>
<dbReference type="GO" id="GO:0046872">
    <property type="term" value="F:metal ion binding"/>
    <property type="evidence" value="ECO:0007669"/>
    <property type="project" value="UniProtKB-KW"/>
</dbReference>
<dbReference type="SUPFAM" id="SSF51735">
    <property type="entry name" value="NAD(P)-binding Rossmann-fold domains"/>
    <property type="match status" value="1"/>
</dbReference>
<dbReference type="GO" id="GO:0006633">
    <property type="term" value="P:fatty acid biosynthetic process"/>
    <property type="evidence" value="ECO:0007669"/>
    <property type="project" value="TreeGrafter"/>
</dbReference>
<dbReference type="Gene3D" id="3.40.50.261">
    <property type="entry name" value="Succinyl-CoA synthetase domains"/>
    <property type="match status" value="1"/>
</dbReference>
<dbReference type="STRING" id="1617426.TR69_WS6001001455"/>
<evidence type="ECO:0000256" key="7">
    <source>
        <dbReference type="ARBA" id="ARBA00022741"/>
    </source>
</evidence>
<evidence type="ECO:0000313" key="12">
    <source>
        <dbReference type="EMBL" id="KXK25849.1"/>
    </source>
</evidence>
<comment type="caution">
    <text evidence="12">The sequence shown here is derived from an EMBL/GenBank/DDBJ whole genome shotgun (WGS) entry which is preliminary data.</text>
</comment>
<dbReference type="Proteomes" id="UP000070457">
    <property type="component" value="Unassembled WGS sequence"/>
</dbReference>
<dbReference type="Gene3D" id="3.40.50.720">
    <property type="entry name" value="NAD(P)-binding Rossmann-like Domain"/>
    <property type="match status" value="1"/>
</dbReference>
<evidence type="ECO:0000256" key="6">
    <source>
        <dbReference type="ARBA" id="ARBA00022723"/>
    </source>
</evidence>
<evidence type="ECO:0000313" key="13">
    <source>
        <dbReference type="Proteomes" id="UP000070457"/>
    </source>
</evidence>
<evidence type="ECO:0000256" key="9">
    <source>
        <dbReference type="ARBA" id="ARBA00022842"/>
    </source>
</evidence>
<dbReference type="PROSITE" id="PS00399">
    <property type="entry name" value="SUCCINYL_COA_LIG_2"/>
    <property type="match status" value="1"/>
</dbReference>
<dbReference type="GO" id="GO:0005524">
    <property type="term" value="F:ATP binding"/>
    <property type="evidence" value="ECO:0007669"/>
    <property type="project" value="UniProtKB-KW"/>
</dbReference>
<reference evidence="12 13" key="1">
    <citation type="submission" date="2015-02" db="EMBL/GenBank/DDBJ databases">
        <title>Improved understanding of the partial-nitritation anammox process through 23 genomes representing the majority of the microbial community.</title>
        <authorList>
            <person name="Speth D.R."/>
            <person name="In T Zandt M."/>
            <person name="Guerrero Cruz S."/>
            <person name="Jetten M.S."/>
            <person name="Dutilh B.E."/>
        </authorList>
    </citation>
    <scope>NUCLEOTIDE SEQUENCE [LARGE SCALE GENOMIC DNA]</scope>
    <source>
        <strain evidence="12">OLB20</strain>
    </source>
</reference>
<evidence type="ECO:0000256" key="1">
    <source>
        <dbReference type="ARBA" id="ARBA00004496"/>
    </source>
</evidence>
<dbReference type="AlphaFoldDB" id="A0A136LW37"/>
<dbReference type="EC" id="2.3.3.8" evidence="2"/>
<keyword evidence="9" id="KW-0460">Magnesium</keyword>
<dbReference type="GO" id="GO:0005829">
    <property type="term" value="C:cytosol"/>
    <property type="evidence" value="ECO:0007669"/>
    <property type="project" value="TreeGrafter"/>
</dbReference>
<evidence type="ECO:0000256" key="5">
    <source>
        <dbReference type="ARBA" id="ARBA00022679"/>
    </source>
</evidence>
<dbReference type="FunFam" id="3.40.50.261:FF:000003">
    <property type="entry name" value="ATP-citrate synthase subunit"/>
    <property type="match status" value="1"/>
</dbReference>
<keyword evidence="7" id="KW-0547">Nucleotide-binding</keyword>
<dbReference type="InterPro" id="IPR002020">
    <property type="entry name" value="Citrate_synthase"/>
</dbReference>
<evidence type="ECO:0000256" key="4">
    <source>
        <dbReference type="ARBA" id="ARBA00022516"/>
    </source>
</evidence>
<keyword evidence="6" id="KW-0479">Metal-binding</keyword>
<dbReference type="GO" id="GO:0016874">
    <property type="term" value="F:ligase activity"/>
    <property type="evidence" value="ECO:0007669"/>
    <property type="project" value="UniProtKB-KW"/>
</dbReference>
<keyword evidence="3" id="KW-0963">Cytoplasm</keyword>
<evidence type="ECO:0000256" key="8">
    <source>
        <dbReference type="ARBA" id="ARBA00022840"/>
    </source>
</evidence>
<dbReference type="InterPro" id="IPR036291">
    <property type="entry name" value="NAD(P)-bd_dom_sf"/>
</dbReference>
<comment type="subcellular location">
    <subcellularLocation>
        <location evidence="1">Cytoplasm</location>
    </subcellularLocation>
</comment>
<dbReference type="PATRIC" id="fig|1617426.3.peg.1433"/>
<dbReference type="InterPro" id="IPR017440">
    <property type="entry name" value="Cit_synth/succinyl-CoA_lig_AS"/>
</dbReference>
<dbReference type="EMBL" id="JYNZ01000006">
    <property type="protein sequence ID" value="KXK25849.1"/>
    <property type="molecule type" value="Genomic_DNA"/>
</dbReference>
<dbReference type="InterPro" id="IPR016102">
    <property type="entry name" value="Succinyl-CoA_synth-like"/>
</dbReference>
<dbReference type="GO" id="GO:0006085">
    <property type="term" value="P:acetyl-CoA biosynthetic process"/>
    <property type="evidence" value="ECO:0007669"/>
    <property type="project" value="TreeGrafter"/>
</dbReference>